<dbReference type="PANTHER" id="PTHR40069">
    <property type="entry name" value="YWBE PROTEIN"/>
    <property type="match status" value="1"/>
</dbReference>
<gene>
    <name evidence="2" type="ORF">RCC_02439</name>
</gene>
<evidence type="ECO:0008006" key="4">
    <source>
        <dbReference type="Google" id="ProtNLM"/>
    </source>
</evidence>
<protein>
    <recommendedName>
        <fullName evidence="4">UBZ4-type domain-containing protein</fullName>
    </recommendedName>
</protein>
<feature type="region of interest" description="Disordered" evidence="1">
    <location>
        <begin position="1"/>
        <end position="33"/>
    </location>
</feature>
<accession>A0A2D3USA9</accession>
<dbReference type="EMBL" id="FJUY01000003">
    <property type="protein sequence ID" value="CZT16605.1"/>
    <property type="molecule type" value="Genomic_DNA"/>
</dbReference>
<proteinExistence type="predicted"/>
<reference evidence="2 3" key="1">
    <citation type="submission" date="2016-03" db="EMBL/GenBank/DDBJ databases">
        <authorList>
            <person name="Ploux O."/>
        </authorList>
    </citation>
    <scope>NUCLEOTIDE SEQUENCE [LARGE SCALE GENOMIC DNA]</scope>
    <source>
        <strain evidence="2 3">URUG2</strain>
    </source>
</reference>
<evidence type="ECO:0000256" key="1">
    <source>
        <dbReference type="SAM" id="MobiDB-lite"/>
    </source>
</evidence>
<dbReference type="Proteomes" id="UP000225277">
    <property type="component" value="Unassembled WGS sequence"/>
</dbReference>
<dbReference type="Pfam" id="PF09962">
    <property type="entry name" value="DUF2196"/>
    <property type="match status" value="1"/>
</dbReference>
<evidence type="ECO:0000313" key="3">
    <source>
        <dbReference type="Proteomes" id="UP000225277"/>
    </source>
</evidence>
<feature type="compositionally biased region" description="Low complexity" evidence="1">
    <location>
        <begin position="22"/>
        <end position="31"/>
    </location>
</feature>
<organism evidence="2 3">
    <name type="scientific">Ramularia collo-cygni</name>
    <dbReference type="NCBI Taxonomy" id="112498"/>
    <lineage>
        <taxon>Eukaryota</taxon>
        <taxon>Fungi</taxon>
        <taxon>Dikarya</taxon>
        <taxon>Ascomycota</taxon>
        <taxon>Pezizomycotina</taxon>
        <taxon>Dothideomycetes</taxon>
        <taxon>Dothideomycetidae</taxon>
        <taxon>Mycosphaerellales</taxon>
        <taxon>Mycosphaerellaceae</taxon>
        <taxon>Ramularia</taxon>
    </lineage>
</organism>
<sequence>MNRPRNRQQRPPREQNRGGRRGPQSGSQIGSVPTIQQVVHGASVSIVLKEDQPTGREVQGSVQDLLTRGNHPRGIKVRLTDGRVGRVQRMATGSTCATQSSSAAPTHQLTHHMVDNSAATPDGPPPRSLADYLPTLQREPDPPIQTSKATFTTATATCPICGLFEGDEVAVSHHVNEHLS</sequence>
<dbReference type="GeneID" id="35597655"/>
<evidence type="ECO:0000313" key="2">
    <source>
        <dbReference type="EMBL" id="CZT16605.1"/>
    </source>
</evidence>
<dbReference type="RefSeq" id="XP_023623498.1">
    <property type="nucleotide sequence ID" value="XM_023767730.1"/>
</dbReference>
<dbReference type="OrthoDB" id="20105at2759"/>
<dbReference type="PANTHER" id="PTHR40069:SF1">
    <property type="entry name" value="YWBE PROTEIN"/>
    <property type="match status" value="1"/>
</dbReference>
<name>A0A2D3USA9_9PEZI</name>
<feature type="compositionally biased region" description="Basic residues" evidence="1">
    <location>
        <begin position="1"/>
        <end position="10"/>
    </location>
</feature>
<keyword evidence="3" id="KW-1185">Reference proteome</keyword>
<dbReference type="AlphaFoldDB" id="A0A2D3USA9"/>
<dbReference type="InterPro" id="IPR019240">
    <property type="entry name" value="DUF2196"/>
</dbReference>
<dbReference type="NCBIfam" id="TIGR03833">
    <property type="entry name" value="YwbE family protein"/>
    <property type="match status" value="1"/>
</dbReference>